<evidence type="ECO:0000313" key="4">
    <source>
        <dbReference type="Proteomes" id="UP001219355"/>
    </source>
</evidence>
<feature type="transmembrane region" description="Helical" evidence="2">
    <location>
        <begin position="83"/>
        <end position="104"/>
    </location>
</feature>
<accession>A0AAF0IFZ0</accession>
<keyword evidence="2" id="KW-0472">Membrane</keyword>
<feature type="transmembrane region" description="Helical" evidence="2">
    <location>
        <begin position="39"/>
        <end position="62"/>
    </location>
</feature>
<dbReference type="AlphaFoldDB" id="A0AAF0IFZ0"/>
<feature type="region of interest" description="Disordered" evidence="1">
    <location>
        <begin position="258"/>
        <end position="278"/>
    </location>
</feature>
<evidence type="ECO:0000313" key="3">
    <source>
        <dbReference type="EMBL" id="WEW56470.1"/>
    </source>
</evidence>
<feature type="compositionally biased region" description="Basic and acidic residues" evidence="1">
    <location>
        <begin position="190"/>
        <end position="201"/>
    </location>
</feature>
<keyword evidence="2" id="KW-1133">Transmembrane helix</keyword>
<keyword evidence="4" id="KW-1185">Reference proteome</keyword>
<feature type="transmembrane region" description="Helical" evidence="2">
    <location>
        <begin position="124"/>
        <end position="148"/>
    </location>
</feature>
<protein>
    <submittedName>
        <fullName evidence="3">Uncharacterized protein</fullName>
    </submittedName>
</protein>
<feature type="region of interest" description="Disordered" evidence="1">
    <location>
        <begin position="170"/>
        <end position="208"/>
    </location>
</feature>
<proteinExistence type="predicted"/>
<sequence>MIRIELIYLAGTISTILSLSATVTNGVFAAAICRELPDMGGLQVASVTGCALSCIIQGFLVFSFRQRMKKSFRLKKRLERRMIVIIGILLSLTAVVVAMAISWSSTRLGDIRGPEQEMEVRRLFPLWCGLWGASILFQAICFGLFIYLSRKNRGKELEWEFSLTERQTTERLDEEKTGILRPSAEQCRSPQEHGTQRKPHSESSSVTNVRFSGLSKELAADSGESIKISTQTSNDSQAWVKSFSRRVPGLHDELVKLDTDSHQSKASSLRQSRDQSPDSLFERAILPESRSIRTPSPSLSIASSRRCVPPMQDNIHPLFRSDSPSVPPVASPGTTVTASPFAGHTISISALNQIRTQSPLSRPRSRSLLAHFEEEEEKNQDIDSNRMRRLSPLGQPPTYVLGSAAGSHTSLQDYGGRRGRTRNGRRGGSIPPSW</sequence>
<keyword evidence="2" id="KW-0812">Transmembrane</keyword>
<name>A0AAF0IFZ0_9EURO</name>
<organism evidence="3 4">
    <name type="scientific">Emydomyces testavorans</name>
    <dbReference type="NCBI Taxonomy" id="2070801"/>
    <lineage>
        <taxon>Eukaryota</taxon>
        <taxon>Fungi</taxon>
        <taxon>Dikarya</taxon>
        <taxon>Ascomycota</taxon>
        <taxon>Pezizomycotina</taxon>
        <taxon>Eurotiomycetes</taxon>
        <taxon>Eurotiomycetidae</taxon>
        <taxon>Onygenales</taxon>
        <taxon>Nannizziopsiaceae</taxon>
        <taxon>Emydomyces</taxon>
    </lineage>
</organism>
<reference evidence="3" key="1">
    <citation type="submission" date="2023-03" db="EMBL/GenBank/DDBJ databases">
        <title>Emydomyces testavorans Genome Sequence.</title>
        <authorList>
            <person name="Hoyer L."/>
        </authorList>
    </citation>
    <scope>NUCLEOTIDE SEQUENCE</scope>
    <source>
        <strain evidence="3">16-2883</strain>
    </source>
</reference>
<evidence type="ECO:0000256" key="1">
    <source>
        <dbReference type="SAM" id="MobiDB-lite"/>
    </source>
</evidence>
<dbReference type="Proteomes" id="UP001219355">
    <property type="component" value="Chromosome 1"/>
</dbReference>
<dbReference type="EMBL" id="CP120627">
    <property type="protein sequence ID" value="WEW56470.1"/>
    <property type="molecule type" value="Genomic_DNA"/>
</dbReference>
<gene>
    <name evidence="3" type="ORF">PRK78_001914</name>
</gene>
<feature type="region of interest" description="Disordered" evidence="1">
    <location>
        <begin position="373"/>
        <end position="434"/>
    </location>
</feature>
<evidence type="ECO:0000256" key="2">
    <source>
        <dbReference type="SAM" id="Phobius"/>
    </source>
</evidence>